<name>A0A5R9J542_9PROT</name>
<organism evidence="2 3">
    <name type="scientific">Lichenicoccus roseus</name>
    <dbReference type="NCBI Taxonomy" id="2683649"/>
    <lineage>
        <taxon>Bacteria</taxon>
        <taxon>Pseudomonadati</taxon>
        <taxon>Pseudomonadota</taxon>
        <taxon>Alphaproteobacteria</taxon>
        <taxon>Acetobacterales</taxon>
        <taxon>Acetobacteraceae</taxon>
        <taxon>Lichenicoccus</taxon>
    </lineage>
</organism>
<sequence length="89" mass="9607">MGCLEGELSRPGSLPPRHLRRADGIRSLQEASSSHFGTTPTAMLLRQRLEQARAGLRRGKALAVHLPVQATLSAAGLVYRSRNPALPRA</sequence>
<feature type="region of interest" description="Disordered" evidence="1">
    <location>
        <begin position="1"/>
        <end position="40"/>
    </location>
</feature>
<evidence type="ECO:0000313" key="2">
    <source>
        <dbReference type="EMBL" id="TLU71627.1"/>
    </source>
</evidence>
<protein>
    <submittedName>
        <fullName evidence="2">Uncharacterized protein</fullName>
    </submittedName>
</protein>
<proteinExistence type="predicted"/>
<dbReference type="RefSeq" id="WP_138326697.1">
    <property type="nucleotide sequence ID" value="NZ_VCDI01000005.1"/>
</dbReference>
<dbReference type="Proteomes" id="UP000305654">
    <property type="component" value="Unassembled WGS sequence"/>
</dbReference>
<accession>A0A5R9J542</accession>
<evidence type="ECO:0000256" key="1">
    <source>
        <dbReference type="SAM" id="MobiDB-lite"/>
    </source>
</evidence>
<reference evidence="2 3" key="1">
    <citation type="submission" date="2019-05" db="EMBL/GenBank/DDBJ databases">
        <authorList>
            <person name="Pankratov T."/>
            <person name="Grouzdev D."/>
        </authorList>
    </citation>
    <scope>NUCLEOTIDE SEQUENCE [LARGE SCALE GENOMIC DNA]</scope>
    <source>
        <strain evidence="2 3">KEBCLARHB70R</strain>
    </source>
</reference>
<comment type="caution">
    <text evidence="2">The sequence shown here is derived from an EMBL/GenBank/DDBJ whole genome shotgun (WGS) entry which is preliminary data.</text>
</comment>
<gene>
    <name evidence="2" type="ORF">FE263_14205</name>
</gene>
<keyword evidence="3" id="KW-1185">Reference proteome</keyword>
<dbReference type="EMBL" id="VCDI01000005">
    <property type="protein sequence ID" value="TLU71627.1"/>
    <property type="molecule type" value="Genomic_DNA"/>
</dbReference>
<feature type="compositionally biased region" description="Polar residues" evidence="1">
    <location>
        <begin position="29"/>
        <end position="40"/>
    </location>
</feature>
<dbReference type="AlphaFoldDB" id="A0A5R9J542"/>
<evidence type="ECO:0000313" key="3">
    <source>
        <dbReference type="Proteomes" id="UP000305654"/>
    </source>
</evidence>